<dbReference type="Pfam" id="PF00561">
    <property type="entry name" value="Abhydrolase_1"/>
    <property type="match status" value="1"/>
</dbReference>
<comment type="caution">
    <text evidence="4">The sequence shown here is derived from an EMBL/GenBank/DDBJ whole genome shotgun (WGS) entry which is preliminary data.</text>
</comment>
<keyword evidence="5" id="KW-1185">Reference proteome</keyword>
<accession>A0ABD2MTT1</accession>
<evidence type="ECO:0000259" key="3">
    <source>
        <dbReference type="Pfam" id="PF00561"/>
    </source>
</evidence>
<evidence type="ECO:0000313" key="5">
    <source>
        <dbReference type="Proteomes" id="UP001516400"/>
    </source>
</evidence>
<reference evidence="4 5" key="1">
    <citation type="journal article" date="2021" name="BMC Biol.">
        <title>Horizontally acquired antibacterial genes associated with adaptive radiation of ladybird beetles.</title>
        <authorList>
            <person name="Li H.S."/>
            <person name="Tang X.F."/>
            <person name="Huang Y.H."/>
            <person name="Xu Z.Y."/>
            <person name="Chen M.L."/>
            <person name="Du X.Y."/>
            <person name="Qiu B.Y."/>
            <person name="Chen P.T."/>
            <person name="Zhang W."/>
            <person name="Slipinski A."/>
            <person name="Escalona H.E."/>
            <person name="Waterhouse R.M."/>
            <person name="Zwick A."/>
            <person name="Pang H."/>
        </authorList>
    </citation>
    <scope>NUCLEOTIDE SEQUENCE [LARGE SCALE GENOMIC DNA]</scope>
    <source>
        <strain evidence="4">SYSU2018</strain>
    </source>
</reference>
<proteinExistence type="inferred from homology"/>
<dbReference type="Gene3D" id="3.40.50.1820">
    <property type="entry name" value="alpha/beta hydrolase"/>
    <property type="match status" value="1"/>
</dbReference>
<evidence type="ECO:0000313" key="4">
    <source>
        <dbReference type="EMBL" id="KAL3269584.1"/>
    </source>
</evidence>
<sequence>MNLAIRRLSFENIRKLHSHIEKPVREISIPVPWGKIAGKWWGSIDVKPILSVHGLQDSCGSFDRLIPVLNKDISFLAIDLPGHGFSTHFPRGMTYEVTTHALLLKRIMDYFKWPKVSLLGHSVGAMICYSFANVYQENVDYLICIDAFKCVREPVPRDWIRAWFDRFLKFEKAAEEGIEPPSYTLEELNKKVSEEYHNSIELKNAHYIFSRNISPSKIHPGKYYFSRDPVLKSPIVFICPQSQEEIIEDAKSFSLPIFICKTAKHTYMEDEEKFYEVLEVVRKASRDCEFHKVGGTHHVHLNEPDKVGKLVNNFLEKHYKFEKSNVSDDSSIFSNLNINSDILYQAREDAALHA</sequence>
<organism evidence="4 5">
    <name type="scientific">Cryptolaemus montrouzieri</name>
    <dbReference type="NCBI Taxonomy" id="559131"/>
    <lineage>
        <taxon>Eukaryota</taxon>
        <taxon>Metazoa</taxon>
        <taxon>Ecdysozoa</taxon>
        <taxon>Arthropoda</taxon>
        <taxon>Hexapoda</taxon>
        <taxon>Insecta</taxon>
        <taxon>Pterygota</taxon>
        <taxon>Neoptera</taxon>
        <taxon>Endopterygota</taxon>
        <taxon>Coleoptera</taxon>
        <taxon>Polyphaga</taxon>
        <taxon>Cucujiformia</taxon>
        <taxon>Coccinelloidea</taxon>
        <taxon>Coccinellidae</taxon>
        <taxon>Scymninae</taxon>
        <taxon>Scymnini</taxon>
        <taxon>Cryptolaemus</taxon>
    </lineage>
</organism>
<keyword evidence="2" id="KW-0378">Hydrolase</keyword>
<dbReference type="EMBL" id="JABFTP020000021">
    <property type="protein sequence ID" value="KAL3269584.1"/>
    <property type="molecule type" value="Genomic_DNA"/>
</dbReference>
<protein>
    <recommendedName>
        <fullName evidence="3">AB hydrolase-1 domain-containing protein</fullName>
    </recommendedName>
</protein>
<evidence type="ECO:0000256" key="1">
    <source>
        <dbReference type="ARBA" id="ARBA00008645"/>
    </source>
</evidence>
<dbReference type="InterPro" id="IPR050266">
    <property type="entry name" value="AB_hydrolase_sf"/>
</dbReference>
<evidence type="ECO:0000256" key="2">
    <source>
        <dbReference type="ARBA" id="ARBA00022801"/>
    </source>
</evidence>
<dbReference type="GO" id="GO:0016787">
    <property type="term" value="F:hydrolase activity"/>
    <property type="evidence" value="ECO:0007669"/>
    <property type="project" value="UniProtKB-KW"/>
</dbReference>
<dbReference type="PANTHER" id="PTHR43798">
    <property type="entry name" value="MONOACYLGLYCEROL LIPASE"/>
    <property type="match status" value="1"/>
</dbReference>
<comment type="similarity">
    <text evidence="1">Belongs to the AB hydrolase superfamily.</text>
</comment>
<dbReference type="PANTHER" id="PTHR43798:SF14">
    <property type="entry name" value="SERINE HYDROLASE-LIKE PROTEIN DDB_G0286239"/>
    <property type="match status" value="1"/>
</dbReference>
<dbReference type="InterPro" id="IPR029058">
    <property type="entry name" value="AB_hydrolase_fold"/>
</dbReference>
<dbReference type="SUPFAM" id="SSF53474">
    <property type="entry name" value="alpha/beta-Hydrolases"/>
    <property type="match status" value="1"/>
</dbReference>
<dbReference type="Proteomes" id="UP001516400">
    <property type="component" value="Unassembled WGS sequence"/>
</dbReference>
<dbReference type="AlphaFoldDB" id="A0ABD2MTT1"/>
<feature type="domain" description="AB hydrolase-1" evidence="3">
    <location>
        <begin position="47"/>
        <end position="171"/>
    </location>
</feature>
<dbReference type="InterPro" id="IPR000073">
    <property type="entry name" value="AB_hydrolase_1"/>
</dbReference>
<name>A0ABD2MTT1_9CUCU</name>
<gene>
    <name evidence="4" type="ORF">HHI36_008648</name>
</gene>